<proteinExistence type="predicted"/>
<keyword evidence="2" id="KW-0902">Two-component regulatory system</keyword>
<dbReference type="SMART" id="SM00448">
    <property type="entry name" value="REC"/>
    <property type="match status" value="1"/>
</dbReference>
<dbReference type="InterPro" id="IPR039420">
    <property type="entry name" value="WalR-like"/>
</dbReference>
<accession>A0A7M2WSG2</accession>
<dbReference type="GO" id="GO:0032993">
    <property type="term" value="C:protein-DNA complex"/>
    <property type="evidence" value="ECO:0007669"/>
    <property type="project" value="TreeGrafter"/>
</dbReference>
<dbReference type="SUPFAM" id="SSF52172">
    <property type="entry name" value="CheY-like"/>
    <property type="match status" value="1"/>
</dbReference>
<evidence type="ECO:0000256" key="3">
    <source>
        <dbReference type="ARBA" id="ARBA00023015"/>
    </source>
</evidence>
<dbReference type="Proteomes" id="UP000593765">
    <property type="component" value="Chromosome"/>
</dbReference>
<dbReference type="GO" id="GO:0000156">
    <property type="term" value="F:phosphorelay response regulator activity"/>
    <property type="evidence" value="ECO:0007669"/>
    <property type="project" value="TreeGrafter"/>
</dbReference>
<dbReference type="GO" id="GO:0000976">
    <property type="term" value="F:transcription cis-regulatory region binding"/>
    <property type="evidence" value="ECO:0007669"/>
    <property type="project" value="TreeGrafter"/>
</dbReference>
<evidence type="ECO:0000256" key="6">
    <source>
        <dbReference type="PROSITE-ProRule" id="PRU00169"/>
    </source>
</evidence>
<evidence type="ECO:0000256" key="1">
    <source>
        <dbReference type="ARBA" id="ARBA00022553"/>
    </source>
</evidence>
<reference evidence="8 9" key="1">
    <citation type="submission" date="2020-10" db="EMBL/GenBank/DDBJ databases">
        <title>Wide distribution of Phycisphaera-like planctomycetes from WD2101 soil group in peatlands and genome analysis of the first cultivated representative.</title>
        <authorList>
            <person name="Dedysh S.N."/>
            <person name="Beletsky A.V."/>
            <person name="Ivanova A."/>
            <person name="Kulichevskaya I.S."/>
            <person name="Suzina N.E."/>
            <person name="Philippov D.A."/>
            <person name="Rakitin A.L."/>
            <person name="Mardanov A.V."/>
            <person name="Ravin N.V."/>
        </authorList>
    </citation>
    <scope>NUCLEOTIDE SEQUENCE [LARGE SCALE GENOMIC DNA]</scope>
    <source>
        <strain evidence="8 9">M1803</strain>
    </source>
</reference>
<organism evidence="8 9">
    <name type="scientific">Humisphaera borealis</name>
    <dbReference type="NCBI Taxonomy" id="2807512"/>
    <lineage>
        <taxon>Bacteria</taxon>
        <taxon>Pseudomonadati</taxon>
        <taxon>Planctomycetota</taxon>
        <taxon>Phycisphaerae</taxon>
        <taxon>Tepidisphaerales</taxon>
        <taxon>Tepidisphaeraceae</taxon>
        <taxon>Humisphaera</taxon>
    </lineage>
</organism>
<dbReference type="PROSITE" id="PS50110">
    <property type="entry name" value="RESPONSE_REGULATORY"/>
    <property type="match status" value="1"/>
</dbReference>
<evidence type="ECO:0000256" key="4">
    <source>
        <dbReference type="ARBA" id="ARBA00023125"/>
    </source>
</evidence>
<keyword evidence="5" id="KW-0804">Transcription</keyword>
<dbReference type="EMBL" id="CP063458">
    <property type="protein sequence ID" value="QOV88122.1"/>
    <property type="molecule type" value="Genomic_DNA"/>
</dbReference>
<feature type="domain" description="Response regulatory" evidence="7">
    <location>
        <begin position="5"/>
        <end position="119"/>
    </location>
</feature>
<gene>
    <name evidence="8" type="ORF">IPV69_17900</name>
</gene>
<dbReference type="GO" id="GO:0005829">
    <property type="term" value="C:cytosol"/>
    <property type="evidence" value="ECO:0007669"/>
    <property type="project" value="TreeGrafter"/>
</dbReference>
<dbReference type="GO" id="GO:0006355">
    <property type="term" value="P:regulation of DNA-templated transcription"/>
    <property type="evidence" value="ECO:0007669"/>
    <property type="project" value="TreeGrafter"/>
</dbReference>
<evidence type="ECO:0000313" key="8">
    <source>
        <dbReference type="EMBL" id="QOV88122.1"/>
    </source>
</evidence>
<dbReference type="CDD" id="cd00156">
    <property type="entry name" value="REC"/>
    <property type="match status" value="1"/>
</dbReference>
<dbReference type="Gene3D" id="3.40.50.2300">
    <property type="match status" value="1"/>
</dbReference>
<keyword evidence="1 6" id="KW-0597">Phosphoprotein</keyword>
<dbReference type="RefSeq" id="WP_206291092.1">
    <property type="nucleotide sequence ID" value="NZ_CP063458.1"/>
</dbReference>
<keyword evidence="4" id="KW-0238">DNA-binding</keyword>
<protein>
    <submittedName>
        <fullName evidence="8">Response regulator</fullName>
    </submittedName>
</protein>
<dbReference type="PANTHER" id="PTHR48111:SF1">
    <property type="entry name" value="TWO-COMPONENT RESPONSE REGULATOR ORR33"/>
    <property type="match status" value="1"/>
</dbReference>
<keyword evidence="9" id="KW-1185">Reference proteome</keyword>
<evidence type="ECO:0000259" key="7">
    <source>
        <dbReference type="PROSITE" id="PS50110"/>
    </source>
</evidence>
<dbReference type="KEGG" id="hbs:IPV69_17900"/>
<name>A0A7M2WSG2_9BACT</name>
<evidence type="ECO:0000313" key="9">
    <source>
        <dbReference type="Proteomes" id="UP000593765"/>
    </source>
</evidence>
<dbReference type="PANTHER" id="PTHR48111">
    <property type="entry name" value="REGULATOR OF RPOS"/>
    <property type="match status" value="1"/>
</dbReference>
<feature type="modified residue" description="4-aspartylphosphate" evidence="6">
    <location>
        <position position="54"/>
    </location>
</feature>
<dbReference type="InterPro" id="IPR011006">
    <property type="entry name" value="CheY-like_superfamily"/>
</dbReference>
<sequence>MNRGTILLADDESTFAFATAELLRGQGYEVTTAASAEEAGRLLLEIEPDVLMTDLNMPGNDHLRFIEQVSAIRPEQQIIVATGYPTVKTAADAVRMCIAAYLVKPFDLGELYAHVARAVEQARLLRTLHQSHKRLADWTRDLDVTVKAIRHSAGKAKSAEDAFLMLSMGNVMGVLSDMKAVVDAHANGSGEEVARKKLGCPTPVSAVNAIRDTVETLVKTKDAFRSRELGELRKRLEAVLAGQETETRFSDTERLVS</sequence>
<dbReference type="InterPro" id="IPR001789">
    <property type="entry name" value="Sig_transdc_resp-reg_receiver"/>
</dbReference>
<evidence type="ECO:0000256" key="2">
    <source>
        <dbReference type="ARBA" id="ARBA00023012"/>
    </source>
</evidence>
<dbReference type="Pfam" id="PF00072">
    <property type="entry name" value="Response_reg"/>
    <property type="match status" value="1"/>
</dbReference>
<dbReference type="AlphaFoldDB" id="A0A7M2WSG2"/>
<keyword evidence="3" id="KW-0805">Transcription regulation</keyword>
<evidence type="ECO:0000256" key="5">
    <source>
        <dbReference type="ARBA" id="ARBA00023163"/>
    </source>
</evidence>